<evidence type="ECO:0000313" key="1">
    <source>
        <dbReference type="EMBL" id="MFC7703783.1"/>
    </source>
</evidence>
<dbReference type="EMBL" id="JBHTFQ010000003">
    <property type="protein sequence ID" value="MFC7703783.1"/>
    <property type="molecule type" value="Genomic_DNA"/>
</dbReference>
<keyword evidence="2" id="KW-1185">Reference proteome</keyword>
<comment type="caution">
    <text evidence="1">The sequence shown here is derived from an EMBL/GenBank/DDBJ whole genome shotgun (WGS) entry which is preliminary data.</text>
</comment>
<sequence>MEAAVSESYEAVMKSNPFFELYVGDRISAHEFVTVFSPLLVEHTEALFLPGNIVVTGIQGCGKSMLLSLLKPKVRMEFDTAREPFPVREDLRQFICGSVNLAHQNVIDFGYRSAIDADVLQTELQFADFLNYLLCDSILSSIEQYLVAPKHIRSEVGLLGEKADFDQFALEVANHPIWEGWLGRCESFAQLRSRLGDRARAYRRFLHGKDRDLDHSIRNTITAIGSPQIVIAELLRVGGWIDSRTRVFADIDQYEELGSISSRQTAGEAVDYRAVINKALSSRNGEISYRIGTRGYSWKSHGKIHGTSGNLEQMRDYKYIDLDDILRKHEDDSSRVGHVFDRFAVDVFARRLRFSGFDVPKGDEAKKFEEVYGRNLSPEEKVNQHLGIREKASYVKIEDGWSETTKSSLRSLAERNFYQAKLGELWVRQKGDVGNLSVRDELLPWRRSSSQWWRKERAHAMVVRIASETKQKTIWGGASELLELSGGSILAFLGLNQFIWSTLIQRNDRPEIGLGEVPTVPVSVQSISILKASKAWVEMIYEQSGRSAERARFVTNVGSILRKKLLDDKNLSYPGANGFSLLDRDLDEFPEVRSFLEELADYGNVLMLPHTSKSSDRKLRTKFYFHPIFCPSLGLPYVRTKEPYYAKIGEVAGWIYESGYEVPLRSSSTEVQKGLI</sequence>
<protein>
    <submittedName>
        <fullName evidence="1">Uncharacterized protein</fullName>
    </submittedName>
</protein>
<dbReference type="InterPro" id="IPR056955">
    <property type="entry name" value="ORC-CDC6-like"/>
</dbReference>
<accession>A0ABW2UHX4</accession>
<gene>
    <name evidence="1" type="ORF">ACFQXB_06215</name>
</gene>
<name>A0ABW2UHX4_9RHOB</name>
<reference evidence="2" key="1">
    <citation type="journal article" date="2019" name="Int. J. Syst. Evol. Microbiol.">
        <title>The Global Catalogue of Microorganisms (GCM) 10K type strain sequencing project: providing services to taxonomists for standard genome sequencing and annotation.</title>
        <authorList>
            <consortium name="The Broad Institute Genomics Platform"/>
            <consortium name="The Broad Institute Genome Sequencing Center for Infectious Disease"/>
            <person name="Wu L."/>
            <person name="Ma J."/>
        </authorList>
    </citation>
    <scope>NUCLEOTIDE SEQUENCE [LARGE SCALE GENOMIC DNA]</scope>
    <source>
        <strain evidence="2">CGMCC 1.12750</strain>
    </source>
</reference>
<proteinExistence type="predicted"/>
<dbReference type="RefSeq" id="WP_377400791.1">
    <property type="nucleotide sequence ID" value="NZ_JBHTFQ010000003.1"/>
</dbReference>
<evidence type="ECO:0000313" key="2">
    <source>
        <dbReference type="Proteomes" id="UP001596516"/>
    </source>
</evidence>
<organism evidence="1 2">
    <name type="scientific">Plastorhodobacter daqingensis</name>
    <dbReference type="NCBI Taxonomy" id="1387281"/>
    <lineage>
        <taxon>Bacteria</taxon>
        <taxon>Pseudomonadati</taxon>
        <taxon>Pseudomonadota</taxon>
        <taxon>Alphaproteobacteria</taxon>
        <taxon>Rhodobacterales</taxon>
        <taxon>Paracoccaceae</taxon>
        <taxon>Plastorhodobacter</taxon>
    </lineage>
</organism>
<dbReference type="Proteomes" id="UP001596516">
    <property type="component" value="Unassembled WGS sequence"/>
</dbReference>
<dbReference type="Pfam" id="PF24389">
    <property type="entry name" value="ORC-CDC6-like"/>
    <property type="match status" value="1"/>
</dbReference>